<dbReference type="RefSeq" id="XP_009010561.1">
    <property type="nucleotide sequence ID" value="XM_009012313.1"/>
</dbReference>
<reference evidence="2 4" key="2">
    <citation type="journal article" date="2013" name="Nature">
        <title>Insights into bilaterian evolution from three spiralian genomes.</title>
        <authorList>
            <person name="Simakov O."/>
            <person name="Marletaz F."/>
            <person name="Cho S.J."/>
            <person name="Edsinger-Gonzales E."/>
            <person name="Havlak P."/>
            <person name="Hellsten U."/>
            <person name="Kuo D.H."/>
            <person name="Larsson T."/>
            <person name="Lv J."/>
            <person name="Arendt D."/>
            <person name="Savage R."/>
            <person name="Osoegawa K."/>
            <person name="de Jong P."/>
            <person name="Grimwood J."/>
            <person name="Chapman J.A."/>
            <person name="Shapiro H."/>
            <person name="Aerts A."/>
            <person name="Otillar R.P."/>
            <person name="Terry A.Y."/>
            <person name="Boore J.L."/>
            <person name="Grigoriev I.V."/>
            <person name="Lindberg D.R."/>
            <person name="Seaver E.C."/>
            <person name="Weisblat D.A."/>
            <person name="Putnam N.H."/>
            <person name="Rokhsar D.S."/>
        </authorList>
    </citation>
    <scope>NUCLEOTIDE SEQUENCE</scope>
</reference>
<dbReference type="EnsemblMetazoa" id="HelroT183283">
    <property type="protein sequence ID" value="HelroP183283"/>
    <property type="gene ID" value="HelroG183283"/>
</dbReference>
<reference evidence="4" key="1">
    <citation type="submission" date="2012-12" db="EMBL/GenBank/DDBJ databases">
        <authorList>
            <person name="Hellsten U."/>
            <person name="Grimwood J."/>
            <person name="Chapman J.A."/>
            <person name="Shapiro H."/>
            <person name="Aerts A."/>
            <person name="Otillar R.P."/>
            <person name="Terry A.Y."/>
            <person name="Boore J.L."/>
            <person name="Simakov O."/>
            <person name="Marletaz F."/>
            <person name="Cho S.-J."/>
            <person name="Edsinger-Gonzales E."/>
            <person name="Havlak P."/>
            <person name="Kuo D.-H."/>
            <person name="Larsson T."/>
            <person name="Lv J."/>
            <person name="Arendt D."/>
            <person name="Savage R."/>
            <person name="Osoegawa K."/>
            <person name="de Jong P."/>
            <person name="Lindberg D.R."/>
            <person name="Seaver E.C."/>
            <person name="Weisblat D.A."/>
            <person name="Putnam N.H."/>
            <person name="Grigoriev I.V."/>
            <person name="Rokhsar D.S."/>
        </authorList>
    </citation>
    <scope>NUCLEOTIDE SEQUENCE</scope>
</reference>
<gene>
    <name evidence="3" type="primary">20208947</name>
    <name evidence="2" type="ORF">HELRODRAFT_183283</name>
</gene>
<sequence length="100" mass="11569">MGFICLLKISFCLLFLYFHAGTSAARFIERVHGGNEYLEKLKFVKNNETAANYSYFNTSYDYHNDHNDDDGGDYVDYFPTPVISQQTRLQPRGQVLATRE</sequence>
<dbReference type="AlphaFoldDB" id="T1FJE8"/>
<evidence type="ECO:0000256" key="1">
    <source>
        <dbReference type="SAM" id="SignalP"/>
    </source>
</evidence>
<dbReference type="HOGENOM" id="CLU_2308998_0_0_1"/>
<evidence type="ECO:0000313" key="4">
    <source>
        <dbReference type="Proteomes" id="UP000015101"/>
    </source>
</evidence>
<keyword evidence="4" id="KW-1185">Reference proteome</keyword>
<dbReference type="EMBL" id="AMQM01008675">
    <property type="status" value="NOT_ANNOTATED_CDS"/>
    <property type="molecule type" value="Genomic_DNA"/>
</dbReference>
<feature type="signal peptide" evidence="1">
    <location>
        <begin position="1"/>
        <end position="24"/>
    </location>
</feature>
<evidence type="ECO:0000313" key="3">
    <source>
        <dbReference type="EnsemblMetazoa" id="HelroP183283"/>
    </source>
</evidence>
<dbReference type="Proteomes" id="UP000015101">
    <property type="component" value="Unassembled WGS sequence"/>
</dbReference>
<dbReference type="EMBL" id="KB095826">
    <property type="protein sequence ID" value="ESO11339.1"/>
    <property type="molecule type" value="Genomic_DNA"/>
</dbReference>
<evidence type="ECO:0000313" key="2">
    <source>
        <dbReference type="EMBL" id="ESO11339.1"/>
    </source>
</evidence>
<name>T1FJE8_HELRO</name>
<reference evidence="3" key="3">
    <citation type="submission" date="2015-06" db="UniProtKB">
        <authorList>
            <consortium name="EnsemblMetazoa"/>
        </authorList>
    </citation>
    <scope>IDENTIFICATION</scope>
</reference>
<dbReference type="KEGG" id="hro:HELRODRAFT_183283"/>
<feature type="chain" id="PRO_5010980679" evidence="1">
    <location>
        <begin position="25"/>
        <end position="100"/>
    </location>
</feature>
<dbReference type="GeneID" id="20208947"/>
<dbReference type="CTD" id="20208947"/>
<keyword evidence="1" id="KW-0732">Signal</keyword>
<accession>T1FJE8</accession>
<protein>
    <submittedName>
        <fullName evidence="2 3">Uncharacterized protein</fullName>
    </submittedName>
</protein>
<dbReference type="InParanoid" id="T1FJE8"/>
<proteinExistence type="predicted"/>
<organism evidence="3 4">
    <name type="scientific">Helobdella robusta</name>
    <name type="common">Californian leech</name>
    <dbReference type="NCBI Taxonomy" id="6412"/>
    <lineage>
        <taxon>Eukaryota</taxon>
        <taxon>Metazoa</taxon>
        <taxon>Spiralia</taxon>
        <taxon>Lophotrochozoa</taxon>
        <taxon>Annelida</taxon>
        <taxon>Clitellata</taxon>
        <taxon>Hirudinea</taxon>
        <taxon>Rhynchobdellida</taxon>
        <taxon>Glossiphoniidae</taxon>
        <taxon>Helobdella</taxon>
    </lineage>
</organism>